<accession>A0A285NSE5</accession>
<dbReference type="Gene3D" id="3.30.1370.120">
    <property type="match status" value="2"/>
</dbReference>
<evidence type="ECO:0000256" key="6">
    <source>
        <dbReference type="SAM" id="SignalP"/>
    </source>
</evidence>
<evidence type="ECO:0000313" key="9">
    <source>
        <dbReference type="Proteomes" id="UP000218627"/>
    </source>
</evidence>
<keyword evidence="3" id="KW-0472">Membrane</keyword>
<feature type="region of interest" description="Disordered" evidence="5">
    <location>
        <begin position="344"/>
        <end position="369"/>
    </location>
</feature>
<dbReference type="Pfam" id="PF00263">
    <property type="entry name" value="Secretin"/>
    <property type="match status" value="1"/>
</dbReference>
<reference evidence="9" key="1">
    <citation type="submission" date="2017-09" db="EMBL/GenBank/DDBJ databases">
        <authorList>
            <person name="Varghese N."/>
            <person name="Submissions S."/>
        </authorList>
    </citation>
    <scope>NUCLEOTIDE SEQUENCE [LARGE SCALE GENOMIC DNA]</scope>
    <source>
        <strain evidence="9">DSM 2913</strain>
    </source>
</reference>
<keyword evidence="9" id="KW-1185">Reference proteome</keyword>
<comment type="subcellular location">
    <subcellularLocation>
        <location evidence="1">Membrane</location>
    </subcellularLocation>
</comment>
<dbReference type="InterPro" id="IPR050810">
    <property type="entry name" value="Bact_Secretion_Sys_Channel"/>
</dbReference>
<dbReference type="EMBL" id="OBEN01000001">
    <property type="protein sequence ID" value="SNZ11897.1"/>
    <property type="molecule type" value="Genomic_DNA"/>
</dbReference>
<evidence type="ECO:0000256" key="1">
    <source>
        <dbReference type="ARBA" id="ARBA00004370"/>
    </source>
</evidence>
<dbReference type="GO" id="GO:0009306">
    <property type="term" value="P:protein secretion"/>
    <property type="evidence" value="ECO:0007669"/>
    <property type="project" value="InterPro"/>
</dbReference>
<dbReference type="PANTHER" id="PTHR30332">
    <property type="entry name" value="PROBABLE GENERAL SECRETION PATHWAY PROTEIN D"/>
    <property type="match status" value="1"/>
</dbReference>
<name>A0A285NSE5_9AQUI</name>
<evidence type="ECO:0000256" key="2">
    <source>
        <dbReference type="ARBA" id="ARBA00022729"/>
    </source>
</evidence>
<evidence type="ECO:0000256" key="5">
    <source>
        <dbReference type="SAM" id="MobiDB-lite"/>
    </source>
</evidence>
<organism evidence="8 9">
    <name type="scientific">Hydrogenobacter hydrogenophilus</name>
    <dbReference type="NCBI Taxonomy" id="35835"/>
    <lineage>
        <taxon>Bacteria</taxon>
        <taxon>Pseudomonadati</taxon>
        <taxon>Aquificota</taxon>
        <taxon>Aquificia</taxon>
        <taxon>Aquificales</taxon>
        <taxon>Aquificaceae</taxon>
        <taxon>Hydrogenobacter</taxon>
    </lineage>
</organism>
<evidence type="ECO:0000256" key="3">
    <source>
        <dbReference type="ARBA" id="ARBA00023136"/>
    </source>
</evidence>
<sequence>MSKKALLTTLAFFISSCAQMTSGYVEPYNISQAQISTPLPSQKEEKKTQIEEKKGERVIYERNYEGSVKTGSPAKKGNISIHFDDISLLELLNEVFYKTLGISYSAPADLNQRVSVHLDHLTREEVITYMQDILSVYGFSLSEDKGKLLVLPSGKSPLGSNFSAIIYSPENVSPSSLAQALSAFLSPAGKVIAQQRFLVILDYKEKLIRLKRLLEEIDSPFYRDKKIAFIKTRVDANQVRDNVRKILKLLGKADADSVIDSLEKEGIVVVVSKDPVLFQDIKRWIGVIEDTASNTKREIYIYRLNFLDAQSTAELLNTLGIFEEGIGLSSETQKVATVNLTSQDTTKQTVEQPKTGQTPEAKTQQTQKKEEVLPTVIEEKVKPEIKEEKKVIKVGNIVADKSTNTLIIKATPIEFEVIKSLLRELDTVPKQVLIEMVIAEVSLGQGLQYGVEGLLKGFLDSTSFTIGTSFGLAPQVQTLQGFTTIIFNKNNDIRGILNFLASKTSLKVLSAPHILVKDNEEAKIEVGAEVPILTQQVVPITGGTLNVQNTVQYRTTGVILRVRPIVSADNSVTLKITQEVSDAVKNTVQPELTSPLITKRSASTTLILRNEQVGLLGGIIQNRLQRQKSGVPLLSDIPGLGILFSSESTSSSNTELILLIKARVISTPEEEQGAKESFESKLKHLKELLREE</sequence>
<dbReference type="InterPro" id="IPR038591">
    <property type="entry name" value="NolW-like_sf"/>
</dbReference>
<comment type="similarity">
    <text evidence="4">Belongs to the bacterial secretin family.</text>
</comment>
<dbReference type="GO" id="GO:0015627">
    <property type="term" value="C:type II protein secretion system complex"/>
    <property type="evidence" value="ECO:0007669"/>
    <property type="project" value="TreeGrafter"/>
</dbReference>
<dbReference type="GO" id="GO:0016020">
    <property type="term" value="C:membrane"/>
    <property type="evidence" value="ECO:0007669"/>
    <property type="project" value="UniProtKB-SubCell"/>
</dbReference>
<evidence type="ECO:0000256" key="4">
    <source>
        <dbReference type="RuleBase" id="RU004003"/>
    </source>
</evidence>
<dbReference type="PRINTS" id="PR01032">
    <property type="entry name" value="PHAGEIV"/>
</dbReference>
<keyword evidence="2 6" id="KW-0732">Signal</keyword>
<feature type="signal peptide" evidence="6">
    <location>
        <begin position="1"/>
        <end position="20"/>
    </location>
</feature>
<dbReference type="Proteomes" id="UP000218627">
    <property type="component" value="Unassembled WGS sequence"/>
</dbReference>
<dbReference type="InterPro" id="IPR004846">
    <property type="entry name" value="T2SS/T3SS_dom"/>
</dbReference>
<feature type="domain" description="Type II/III secretion system secretin-like" evidence="7">
    <location>
        <begin position="500"/>
        <end position="665"/>
    </location>
</feature>
<feature type="chain" id="PRO_5012063519" evidence="6">
    <location>
        <begin position="21"/>
        <end position="692"/>
    </location>
</feature>
<proteinExistence type="inferred from homology"/>
<dbReference type="PROSITE" id="PS51257">
    <property type="entry name" value="PROKAR_LIPOPROTEIN"/>
    <property type="match status" value="1"/>
</dbReference>
<dbReference type="PANTHER" id="PTHR30332:SF24">
    <property type="entry name" value="SECRETIN GSPD-RELATED"/>
    <property type="match status" value="1"/>
</dbReference>
<dbReference type="RefSeq" id="WP_245810047.1">
    <property type="nucleotide sequence ID" value="NZ_OBEN01000001.1"/>
</dbReference>
<dbReference type="PRINTS" id="PR00811">
    <property type="entry name" value="BCTERIALGSPD"/>
</dbReference>
<evidence type="ECO:0000259" key="7">
    <source>
        <dbReference type="Pfam" id="PF00263"/>
    </source>
</evidence>
<gene>
    <name evidence="8" type="ORF">SAMN06265353_0356</name>
</gene>
<dbReference type="InterPro" id="IPR001775">
    <property type="entry name" value="GspD/PilQ"/>
</dbReference>
<feature type="compositionally biased region" description="Polar residues" evidence="5">
    <location>
        <begin position="344"/>
        <end position="366"/>
    </location>
</feature>
<dbReference type="AlphaFoldDB" id="A0A285NSE5"/>
<protein>
    <submittedName>
        <fullName evidence="8">Type II secretion system protein D (GspD)</fullName>
    </submittedName>
</protein>
<evidence type="ECO:0000313" key="8">
    <source>
        <dbReference type="EMBL" id="SNZ11897.1"/>
    </source>
</evidence>